<organism evidence="1 2">
    <name type="scientific">Trichonephila clavata</name>
    <name type="common">Joro spider</name>
    <name type="synonym">Nephila clavata</name>
    <dbReference type="NCBI Taxonomy" id="2740835"/>
    <lineage>
        <taxon>Eukaryota</taxon>
        <taxon>Metazoa</taxon>
        <taxon>Ecdysozoa</taxon>
        <taxon>Arthropoda</taxon>
        <taxon>Chelicerata</taxon>
        <taxon>Arachnida</taxon>
        <taxon>Araneae</taxon>
        <taxon>Araneomorphae</taxon>
        <taxon>Entelegynae</taxon>
        <taxon>Araneoidea</taxon>
        <taxon>Nephilidae</taxon>
        <taxon>Trichonephila</taxon>
    </lineage>
</organism>
<feature type="non-terminal residue" evidence="1">
    <location>
        <position position="1"/>
    </location>
</feature>
<dbReference type="AlphaFoldDB" id="A0A8X6LDK2"/>
<reference evidence="1" key="1">
    <citation type="submission" date="2020-07" db="EMBL/GenBank/DDBJ databases">
        <title>Multicomponent nature underlies the extraordinary mechanical properties of spider dragline silk.</title>
        <authorList>
            <person name="Kono N."/>
            <person name="Nakamura H."/>
            <person name="Mori M."/>
            <person name="Yoshida Y."/>
            <person name="Ohtoshi R."/>
            <person name="Malay A.D."/>
            <person name="Moran D.A.P."/>
            <person name="Tomita M."/>
            <person name="Numata K."/>
            <person name="Arakawa K."/>
        </authorList>
    </citation>
    <scope>NUCLEOTIDE SEQUENCE</scope>
</reference>
<name>A0A8X6LDK2_TRICU</name>
<comment type="caution">
    <text evidence="1">The sequence shown here is derived from an EMBL/GenBank/DDBJ whole genome shotgun (WGS) entry which is preliminary data.</text>
</comment>
<gene>
    <name evidence="1" type="ORF">TNCT_544761</name>
</gene>
<dbReference type="EMBL" id="BMAO01006204">
    <property type="protein sequence ID" value="GFR06896.1"/>
    <property type="molecule type" value="Genomic_DNA"/>
</dbReference>
<dbReference type="Proteomes" id="UP000887116">
    <property type="component" value="Unassembled WGS sequence"/>
</dbReference>
<accession>A0A8X6LDK2</accession>
<protein>
    <submittedName>
        <fullName evidence="1">Uncharacterized protein</fullName>
    </submittedName>
</protein>
<keyword evidence="2" id="KW-1185">Reference proteome</keyword>
<evidence type="ECO:0000313" key="2">
    <source>
        <dbReference type="Proteomes" id="UP000887116"/>
    </source>
</evidence>
<evidence type="ECO:0000313" key="1">
    <source>
        <dbReference type="EMBL" id="GFR06896.1"/>
    </source>
</evidence>
<proteinExistence type="predicted"/>
<sequence length="38" mass="4225">YKEPIICHKSASTIEKGIDKNKAKLSQSLTYIELFGLG</sequence>